<evidence type="ECO:0000313" key="1">
    <source>
        <dbReference type="EMBL" id="CPR22173.1"/>
    </source>
</evidence>
<dbReference type="KEGG" id="fiy:BN1229_v1_3606"/>
<dbReference type="AlphaFoldDB" id="A0A0D6JJN0"/>
<evidence type="ECO:0000313" key="2">
    <source>
        <dbReference type="Proteomes" id="UP000033187"/>
    </source>
</evidence>
<gene>
    <name evidence="1" type="ORF">YBN1229_v1_3606</name>
</gene>
<name>A0A0D6JJN0_9HYPH</name>
<accession>A0A0D6JJN0</accession>
<dbReference type="Proteomes" id="UP000033187">
    <property type="component" value="Chromosome 1"/>
</dbReference>
<dbReference type="OrthoDB" id="1551028at2"/>
<dbReference type="EMBL" id="LN829119">
    <property type="protein sequence ID" value="CPR22173.1"/>
    <property type="molecule type" value="Genomic_DNA"/>
</dbReference>
<dbReference type="RefSeq" id="WP_046479310.1">
    <property type="nucleotide sequence ID" value="NZ_LN829118.1"/>
</dbReference>
<organism evidence="1 2">
    <name type="scientific">Candidatus Filomicrobium marinum</name>
    <dbReference type="NCBI Taxonomy" id="1608628"/>
    <lineage>
        <taxon>Bacteria</taxon>
        <taxon>Pseudomonadati</taxon>
        <taxon>Pseudomonadota</taxon>
        <taxon>Alphaproteobacteria</taxon>
        <taxon>Hyphomicrobiales</taxon>
        <taxon>Hyphomicrobiaceae</taxon>
        <taxon>Filomicrobium</taxon>
    </lineage>
</organism>
<protein>
    <recommendedName>
        <fullName evidence="3">GIY-YIG nuclease family protein</fullName>
    </recommendedName>
</protein>
<evidence type="ECO:0008006" key="3">
    <source>
        <dbReference type="Google" id="ProtNLM"/>
    </source>
</evidence>
<dbReference type="KEGG" id="fil:BN1229_v1_3613"/>
<reference evidence="2" key="1">
    <citation type="submission" date="2015-02" db="EMBL/GenBank/DDBJ databases">
        <authorList>
            <person name="Chooi Y.-H."/>
        </authorList>
    </citation>
    <scope>NUCLEOTIDE SEQUENCE [LARGE SCALE GENOMIC DNA]</scope>
    <source>
        <strain evidence="2">strain Y</strain>
    </source>
</reference>
<proteinExistence type="predicted"/>
<keyword evidence="2" id="KW-1185">Reference proteome</keyword>
<sequence length="117" mass="13215">MTETRLEGPFRLTVDEIDSAIGAKTAGTFAIGHVDHLGRFVVQHVGRSDSDLRAQLRNKIGAEPYFKHLCFGTPKEAFEKECELFHAFQPPGNFLHPERPPGTDWKCPCCLVMSFRR</sequence>